<feature type="region of interest" description="Disordered" evidence="10">
    <location>
        <begin position="2192"/>
        <end position="2219"/>
    </location>
</feature>
<dbReference type="PROSITE" id="PS00675">
    <property type="entry name" value="SIGMA54_INTERACT_1"/>
    <property type="match status" value="1"/>
</dbReference>
<dbReference type="InterPro" id="IPR025662">
    <property type="entry name" value="Sigma_54_int_dom_ATP-bd_1"/>
</dbReference>
<keyword evidence="9" id="KW-0175">Coiled coil</keyword>
<evidence type="ECO:0000313" key="12">
    <source>
        <dbReference type="EMBL" id="CAF1153826.1"/>
    </source>
</evidence>
<feature type="domain" description="AAA+ ATPase" evidence="11">
    <location>
        <begin position="1430"/>
        <end position="1584"/>
    </location>
</feature>
<evidence type="ECO:0000256" key="10">
    <source>
        <dbReference type="SAM" id="MobiDB-lite"/>
    </source>
</evidence>
<feature type="domain" description="AAA+ ATPase" evidence="11">
    <location>
        <begin position="967"/>
        <end position="1142"/>
    </location>
</feature>
<dbReference type="InterPro" id="IPR027417">
    <property type="entry name" value="P-loop_NTPase"/>
</dbReference>
<dbReference type="InterPro" id="IPR003593">
    <property type="entry name" value="AAA+_ATPase"/>
</dbReference>
<evidence type="ECO:0000256" key="7">
    <source>
        <dbReference type="ARBA" id="ARBA00023186"/>
    </source>
</evidence>
<keyword evidence="7" id="KW-0143">Chaperone</keyword>
<dbReference type="Pfam" id="PF07728">
    <property type="entry name" value="AAA_5"/>
    <property type="match status" value="6"/>
</dbReference>
<evidence type="ECO:0000313" key="13">
    <source>
        <dbReference type="Proteomes" id="UP000663860"/>
    </source>
</evidence>
<dbReference type="InterPro" id="IPR016024">
    <property type="entry name" value="ARM-type_fold"/>
</dbReference>
<comment type="subcellular location">
    <subcellularLocation>
        <location evidence="1">Nucleus</location>
        <location evidence="1">Nucleolus</location>
    </subcellularLocation>
    <subcellularLocation>
        <location evidence="2">Nucleus</location>
        <location evidence="2">Nucleoplasm</location>
    </subcellularLocation>
</comment>
<proteinExistence type="inferred from homology"/>
<sequence>MAKATSSAKSPQTTAVVSNPVIREMSSSFARSLADPNSSLIQRSLDRLRNHLGNPIDDDESIFNEFKYLKDRIHYERESDDGASLISLITVTLIIPCYHFYSTHDKFSLQFFQLFELILTHSSILNNENFLFSIAVFISRTNLYHSKSIIIPVDKWTIKMWLGKPIGQSSTPNKVRYQSEKSFPFAPDSDICKILCENTKYPVDITNQYDLFIERAKNHQNTNADELTTLENILNQLCRCQFILRSFLNADQCLSWILSFAVQRQRIVDIRLTDESNTQAQTELTSVKNQMLNKFDYLPGSGDVEFKFIQNECRVRWTDGKEFIYPTNTIHPRPSFLLPVSKLLRYAFDRQENHDDIEVKKLWNLLLQTIYQTFTAYLENSASNGDIKDFFIFFLTDEDEQIRNTGAKLLTTFVNEIPIPTDENLPPLISCSILEKILQSMINNEKYSIKENSLDECLHPSSKWSIDDLCSLLTMLAVNLTQITDHWLQFFVNLMNFNQEQLISSIIKMNPNFIEFCRQIPTSLFIRLFQSTIQNSFQVLKFMVSNCKKDWIKVLLEIIDQQMKNNHVQENLHELLKDARLHAFDNWKVTSSFDFLLLLIKLTTYEHPLFLCELLFLLEKVFDGQLNPKKLNMSTAVQPIIDILHLVFSNEKSLWSSTFRRGILASATSILLHLIDQINTQTFNMNPDDMKRLIQSTILCSVNYKQTLRLFNFVLRSKQQILIKYWFEQLLTLALSTNETQSDDKQSSTFHLKPSTIMELIGMYTYEIIELLHEKFDHAMNLISLSTFTFLSTYIQQSLPICIQCLLHKNARIRVSIARLVGRALNMQSNDLIKLLQSLQDSTDEQISLTTDTSLNIVNDQQRTIAHMHTAPVYLLEREKKRSKSQIPFCTIKQLDFGLLSRHLEALTNFEEASNTNTTDFDAIRTLISECPEELRHLIPDRRQLPSLVQTSTMRNNRQRIIECIRTPIHLLLQGETGVGKSSLILDVAADLQKPLIRFNLSSKTDIGGLFGSVKLKTVKSGNGQQQEIELEYEEGPFTTAYRHGHWLLLDEMNLAPPNVLQAIEQALESGVLTIPNIEDENDVKDQQNQVKQNCRIYQIHPEFRLFATQNPSAGKYKDARDTQSTALLNRFSIFIVEGPKDDELIDIVTNKLRIGKFPFVTQAAQMVGLHLKIMNIIKENDFKERNRNYSEITIRELFRWCQSLCDYEKMLFKYSETVSKLPSNIFNEILTEQAYAIYGLRFREEQSREKIARAIENLFHMNPIPSSKLSIKYRSNNTGVEFLSQQRLLLQMPIVDLDRVLKDWPSHITKSNNNQEITKLIKIHNYFFKYFHNEHITQIYDCSYTLFWSMIERRYSQNLTLAEIIIETYTGLCRDEKQRMEITKYVAAEFSEPETYLSKSASSLSSAHSSFYLDNEANRITQFILAASPSQPILIVGPEGCGKSHLVQAIATLTNVRCQHLYLTPQTEPAALVGSLVPHPKFPRWHDGAVSEAITKGHWLILENFSEASSAVLERLNPVLEQPPQWVKVENNETEPVSVNPNFRIIATMSPPTGRLQNASIETNHELSPALYNRFLIIYYQGLKLSSLDVYKNMFTSYFPTNEKQLIHSVCEKLYSEKLTPRQLVQFIDCVFKLQHSKVVTERNIDLPSVLLSAYELVFKSDSTRSSTSSVKSYLEQEAKHGSINFFGFSVSEKVREEHREHIIDPEKTPTRYDAAKRLCASVVCSRPVLLEGPAATGKTSLIEYLAKCDNKILYRVNNTKGTTVQDYFGSYMPNGEFLNGALSRAMLDGNWFVADEFDLAEPAVMNVLYPILEGQQYLTVPNTGQTLMARDGFRFFATQNGTSYVGRKQLPKTLRSRFLEIQFHSFTEKELEFIIIQRKSTSTVSKPSATFDNDLKKVAPQIAAMVTNLNRQIDEKQQPLLGAPKLGLTMREVIKWINRKQRKTDVDWDEHALRLLESRVPKNLNNAFITCLQTSFPQLIDPPSHVKIEGNQISLNRPPRLPISYTFANFDAAINLQLSSAPQKLLLSLWRVFAAVEQHEPILLLGPTCYKTELIKIWSKLMAKESELCIITCSTSTETNDLIGSIRPYTHADALGLLLNCLNQLYERAKKNLSKNASAIDFNKFTEFRTNCDAFADDIDRFISEIKKQQEKKKVRKHQTTKTIEKPPESIVTSEDIKINLAETSQINDFTPLPTANLPPKSTTATDQFNSTKKHITDDDDDEYFEKVYHTKHVVDMMVNDEDDVDPFETIDNDQTNVDPFTIVNNHSEDEDIDPFDAPAAILTKPEEKKEEDEIDPFSMGQSSQLSDDEKIIEFFMGAQSDDQLTAHVLIPSLDTKTNPVAEAFQSIKNRLEIITSGLDDICRIGSNENGILLIKARCESIIIEIERAIEQGKSNIFLFQDGPVTSAIKEGKILILEDINEPSQAVIERLNSLFETEPSFILYEDFTAQESKTTKINPQRAKFPILPTFQVFATVHTDEKTENRLQLSAATRSRMTEIRVQSYDSNDLQHLAMKSTMNTIPDKRTETEMTEVVKTLAHNLAPQLAQAMKIDSLDSRHFVRFGECLRLHLKHMPIEQAAAICVKFLFLDSIIEPKKSTTSNMHSSNTIWEKVLTAFKCEKNFILTDDKDSSSTEEKDSITTNENLEKVGVYKDLSQWCTVEEMTIIDTETKELRTHWGLRLKSNNLIAPFAPQIQSRPENLLFPLALTKSVLNNISRIIFSLHSSNRQLLAGPPGVGKTKIIEVLAKMLGYEVVRINFSSNTAFEDLIGSFVPRVVNGQRSFEFQEGPLYTSLKINRRNTVILFDELNLARKELLNQLMPLFANEKELFIPALAKSIPIDGSIIVAAMNPASIGGGREKLPRSTQAHFIQVQLSAFEVRELMYITISLLHPHLVAGYLTENLVEKINMFHYEISEKARLRQIGRLGGPYDFNLRDIEKLSKLIAAHSLTHRAHLTLSEGVLPTTTNTTDDDNLRKIEEQNIIRSLQVYLDIVYTSRFEYIQDQNLVREMIRQKFALNTSSTTTIVNDRQERVDSDLNLQGYARLGFVYIEKKEYQSVYRPLVHSQRTLEKLQLLAAATVSKATVLIEGGDCSGKTALVCELARICGRRLLVLNLNHETTTSDLLGSWTVINKHSYEKRRKQISEQLLNDIIRFALAVLIPLSQQFDKVEQLIRTITCLIHQWEHENSDQAQDAFQQCRSLLEHELKHSKELQGETIAEEIEKYLDILDQIEDEFKLVKNLGEGLTFTFNKGPLIQAMERGDWILFDNINCARGDVIERLNSLAEADPTLTLYESSEAQEYSRKNGIHKDFRLFVIANNNRKMANKLSSAWRNRCLIIRMQPLDDQLTFDNIHQHDLADIVKGELQGINGGQELAHTLLRTHASAKKLSNEKELQFITSYQLSYQNIKRSARILRTYISNKHDPVFALKPAIFRSYIDPILNMSGKASLIQALAKHLLDPELNKASFTTLPMLTMEDQQQQMAWYAPAQNIHELIASIEECTIDLHLKIINNHMYEDICKKQEFIDYGINLLDYLQSLVKTKQENESDEGLYSQASIIRSKILIDDAQQSIVLSSDLRKWFSKTHQYLYSNKIILSFDNIDDSLNLLYITSQECYKRIIEFAQGTSFLDAQYRLTELQQVNNTINQLASLSRKIQLVCKMSHSLNSLKWCVQIQEYLSTLLITETYMKWVGFPCQLMAKNDLHIVTQTQESIRQRNQANVDDDKNESNSALKLINVHLQKVQSVPIISSADQRLDIMSKLYQYLSVTEDDKYILLAASKLELNVACKLTMNFMIKSQFIEKMDEQQTLLNSSNLLASLNCLYFIHTILRDIYTELVSCHRQLDSISHQYDSEKEKLIDNVIDIDYEIERVYVQRARLFEPESSEEIINIDEELTILQDEENKLNNKKARHLNALKSIECIYENVYTLFLPLRESLKKFHANGWLQTIREYGRRRQENSITELLESISRIYIKEYDLSQTYSSSNKIDEENKQIKSDVLRQFVFNQINFDDINTSHGRASLTIMQLIYPNLFQQNMLIYILKEDTLTSIINKCLETETTIDILINVQLTNILLIDKHKYNRYSTNEIGIAHLEEQIILQHFAIDYGSDKTPLDDFFIQFADRFITEVKQRSSNTEIHTQRQIIQVEIDPTMFQFALPCLIQKIVQRGTMEDLIIEPDRVEQLERDIQNWTHEQRLAGTIRTEQVYDNQVENDIQKDITFFLHSIEQTEHIAKQTLISTDINIRELIRTVNKARTTLTQPILDKLEKKLDATLILCVPKEPIAKARTLAIVEGKQFRYPVLNLLKPHLSDSETKFHACISTFIDRIHMIQAKFLQILLIHRSNMNEIDLYKKSHQISKLLISTIEFVMNNIDAYGLKISVENFYENIQSFEEEILKQVAHIQFKTKEELTIDDINNFKLFTRIELENAIQHVTTESTKNNNTTTDPINVYRTETKLVKKNAEETMLERQNDELSKVEKELEQLRQLAKQNGLSRIQYAIVMLLMELNEIKRNKTVLNEVSLLKWRNYPKQLQRRIASESIEHKKTDIFNIKRVKYEKTFEITPEMLEKAIPYSSESGYRFSDEDRRNLLTLVKSLTDEKCSEKDFALDFLTEYFHQQTFESMWENVEKLIYEFCLPIEQNLSVQWIIDSLKNLMAIFIFLDSTSLAEICKELLQFCQEHAHDQTEGFHLPTTKLELLRTKTLENAIQQRSTQLQKLNPCDKSKLVLISSDNQDSQTYELIHIYPRLIRLYEQHKTLTRILYDQSNYNQSIGIQLSYLRLSDCIALLFPELPILFMNSLQLDKFDFQNVHHLDTYLSTNEFRISIEELYKKRFILENTTGESSISLFSSNIETASQTLVEYIRNVVQTMTTVANTEDLRRHWFYQLFESNEYHSFFAFEIQSFLSKLFDEMKDNLSLFKDKLDNSGTIMATSYLKFSDLIVLECGQELHRCRSRKVTAEKELNGLSSNSYRREELQTNVERATNECNKVERDYQIQLNSVANQQIRRLLEINRKLQIKGNYLPSEIIEKIENRIDEGIDTQERRQVYTSSEFYAYLFQSKTALLRLEKSQFEQVKSRVQLFIEQLQHELTQCYDDYEKALLWLQPDDNLYKIFHNYLLAYKLIHTQLLNSIQNWLDDANNQRNLYVQQMESMINQTNTFIFQSLDIIEPIINALHITSIPTNMEIVHQTVQELSQIAFHIHEFANTARVVYSSKVLSILLQYCTSLYARIAIFLVQLFKTQQTNPLIFGQLKTMQIKINDQSYEWDDHMKQLIILSGYREHSDLPGTTLPVDEYSLKEFHKSLSYDFPMLQHSLKLRYTHTFSEICYNPAAMINNIERKMRELLQTGDWNDGGRITEPTSKTYPLLQVSYNLNVLVNNTQCLILKILENPTDTLEHETVKNLQPFLTNLKRAIHLSCSSSLDTMHSEFLDYIHSDHLDLLLEQGLQFMKFLFDERKKLIEPLSHIRPVLENFVDQFILFFIQLIQQQQQKQIDFLEKEYNKTIKTRVNFEDIHLLETLSKANLIRLFRHIENIDEQIDWYNQLAQFLIQGWLQASKILRAFSAPSNGDHDSTSKRLRYSFVFKLLNDEGQQIFIFLKQTIGQLKEKYPKIEMLNDEPVIVYLIRLTKLLRYELLRMSTINLKELKIELNKTVRNTLRPNLLQIQSITNDWNKEINLLLLQRKKINESWVKKMMEYYLGRVRTIEEENKRSQQDYDLKCRQVQEKIERTKKLSIDILNDVKLIGQLLYESKFKTNNFDIDNAEAILSDAIQVVRRLLNIQQSIPKQCRLDDEREGKELMNMISVESIRIEVNKVEYENNTPPHKTGSWPDDWDNRIQLIQEGDDEKIIEGTAKSLDHKHLSKTVNNFFSYSMPVPLSKSWTLELYAGKGHKNKWTKMARIPLSFLDHSIYDEQRKTVTFGPYNASTITLLLTPNINIGIFDTSAEDAFKTTIESVTTTEGTETVTSGDLFLALRLQYQELTSYERKRNLEKWLMDVKTKCAEIQSIRSSDYDMPREPILKDIPRPETKDDAPAAAMRVDTQKLNASIPPTHHYLITQLPSKHEQLDIIITETIDTLNNSINDNDLDKIQHGIVRRFDSADDLKQGIKIFKDAFRFDKLLATLLNLHNLSIKIQKNLQSSQEFRQTLNRILDNLKRNGSLIQLSSNEGTISKETIDKLYTHQMNILLNDGNSLAQKELIFGIYIYRFLISTELNFIQLIMYSLETKEHSEQALNRIETIKQYWLEKDQQLFIDDKQIDACRRIIQDIINQIHERKKQIRSTLHQPPRIANLTEISKAVNVKSLLKSTGSPSTNKITINTQDGEYFLSQSTIIIQFEQIIQNWSYAQLKTKALELINNTDDEIDFEISSVSQERSLSVFTIKYLSSTIEPHDSSVLKIIPNSEVNEGKYREEWQLQLTNKRLSLILILCCEIKQFFLDIDLPLIETKNGDDQLSNQIKTYEINFGTVLACPRLQKSSRSFTIENPMSLDLRVKLRREKGATVKISNIESSA</sequence>
<dbReference type="Gene3D" id="3.40.50.300">
    <property type="entry name" value="P-loop containing nucleotide triphosphate hydrolases"/>
    <property type="match status" value="6"/>
</dbReference>
<dbReference type="GO" id="GO:0005730">
    <property type="term" value="C:nucleolus"/>
    <property type="evidence" value="ECO:0007669"/>
    <property type="project" value="UniProtKB-SubCell"/>
</dbReference>
<organism evidence="12 13">
    <name type="scientific">Adineta steineri</name>
    <dbReference type="NCBI Taxonomy" id="433720"/>
    <lineage>
        <taxon>Eukaryota</taxon>
        <taxon>Metazoa</taxon>
        <taxon>Spiralia</taxon>
        <taxon>Gnathifera</taxon>
        <taxon>Rotifera</taxon>
        <taxon>Eurotatoria</taxon>
        <taxon>Bdelloidea</taxon>
        <taxon>Adinetida</taxon>
        <taxon>Adinetidae</taxon>
        <taxon>Adineta</taxon>
    </lineage>
</organism>
<feature type="coiled-coil region" evidence="9">
    <location>
        <begin position="4458"/>
        <end position="4489"/>
    </location>
</feature>
<evidence type="ECO:0000256" key="6">
    <source>
        <dbReference type="ARBA" id="ARBA00022840"/>
    </source>
</evidence>
<comment type="caution">
    <text evidence="12">The sequence shown here is derived from an EMBL/GenBank/DDBJ whole genome shotgun (WGS) entry which is preliminary data.</text>
</comment>
<keyword evidence="8" id="KW-0539">Nucleus</keyword>
<feature type="domain" description="AAA+ ATPase" evidence="11">
    <location>
        <begin position="3082"/>
        <end position="3354"/>
    </location>
</feature>
<dbReference type="SMART" id="SM00382">
    <property type="entry name" value="AAA"/>
    <property type="match status" value="5"/>
</dbReference>
<dbReference type="GO" id="GO:0016887">
    <property type="term" value="F:ATP hydrolysis activity"/>
    <property type="evidence" value="ECO:0007669"/>
    <property type="project" value="InterPro"/>
</dbReference>
<dbReference type="GO" id="GO:0000027">
    <property type="term" value="P:ribosomal large subunit assembly"/>
    <property type="evidence" value="ECO:0007669"/>
    <property type="project" value="TreeGrafter"/>
</dbReference>
<evidence type="ECO:0000256" key="2">
    <source>
        <dbReference type="ARBA" id="ARBA00004642"/>
    </source>
</evidence>
<feature type="coiled-coil region" evidence="9">
    <location>
        <begin position="4970"/>
        <end position="4997"/>
    </location>
</feature>
<dbReference type="PANTHER" id="PTHR48103:SF2">
    <property type="entry name" value="MIDASIN"/>
    <property type="match status" value="1"/>
</dbReference>
<dbReference type="GO" id="GO:0005524">
    <property type="term" value="F:ATP binding"/>
    <property type="evidence" value="ECO:0007669"/>
    <property type="project" value="UniProtKB-KW"/>
</dbReference>
<keyword evidence="5" id="KW-0547">Nucleotide-binding</keyword>
<dbReference type="Proteomes" id="UP000663860">
    <property type="component" value="Unassembled WGS sequence"/>
</dbReference>
<feature type="domain" description="AAA+ ATPase" evidence="11">
    <location>
        <begin position="1726"/>
        <end position="1870"/>
    </location>
</feature>
<reference evidence="12" key="1">
    <citation type="submission" date="2021-02" db="EMBL/GenBank/DDBJ databases">
        <authorList>
            <person name="Nowell W R."/>
        </authorList>
    </citation>
    <scope>NUCLEOTIDE SEQUENCE</scope>
</reference>
<dbReference type="SUPFAM" id="SSF48371">
    <property type="entry name" value="ARM repeat"/>
    <property type="match status" value="1"/>
</dbReference>
<dbReference type="CDD" id="cd00009">
    <property type="entry name" value="AAA"/>
    <property type="match status" value="1"/>
</dbReference>
<dbReference type="GO" id="GO:0030687">
    <property type="term" value="C:preribosome, large subunit precursor"/>
    <property type="evidence" value="ECO:0007669"/>
    <property type="project" value="TreeGrafter"/>
</dbReference>
<evidence type="ECO:0000256" key="8">
    <source>
        <dbReference type="ARBA" id="ARBA00023242"/>
    </source>
</evidence>
<protein>
    <recommendedName>
        <fullName evidence="4">Midasin</fullName>
    </recommendedName>
</protein>
<feature type="domain" description="AAA+ ATPase" evidence="11">
    <location>
        <begin position="2726"/>
        <end position="2875"/>
    </location>
</feature>
<dbReference type="Pfam" id="PF17867">
    <property type="entry name" value="AAA_lid_7"/>
    <property type="match status" value="1"/>
</dbReference>
<dbReference type="GO" id="GO:0005654">
    <property type="term" value="C:nucleoplasm"/>
    <property type="evidence" value="ECO:0007669"/>
    <property type="project" value="UniProtKB-SubCell"/>
</dbReference>
<evidence type="ECO:0000256" key="5">
    <source>
        <dbReference type="ARBA" id="ARBA00022741"/>
    </source>
</evidence>
<dbReference type="InterPro" id="IPR011704">
    <property type="entry name" value="ATPase_dyneun-rel_AAA"/>
</dbReference>
<name>A0A814SWP6_9BILA</name>
<keyword evidence="6" id="KW-0067">ATP-binding</keyword>
<dbReference type="SUPFAM" id="SSF52540">
    <property type="entry name" value="P-loop containing nucleoside triphosphate hydrolases"/>
    <property type="match status" value="6"/>
</dbReference>
<evidence type="ECO:0000256" key="9">
    <source>
        <dbReference type="SAM" id="Coils"/>
    </source>
</evidence>
<evidence type="ECO:0000256" key="1">
    <source>
        <dbReference type="ARBA" id="ARBA00004604"/>
    </source>
</evidence>
<dbReference type="InterPro" id="IPR040848">
    <property type="entry name" value="AAA_lid_7"/>
</dbReference>
<dbReference type="FunFam" id="3.40.50.300:FF:000142">
    <property type="entry name" value="Midasin"/>
    <property type="match status" value="2"/>
</dbReference>
<accession>A0A814SWP6</accession>
<comment type="similarity">
    <text evidence="3">Belongs to the midasin family.</text>
</comment>
<dbReference type="EMBL" id="CAJNOE010000331">
    <property type="protein sequence ID" value="CAF1153826.1"/>
    <property type="molecule type" value="Genomic_DNA"/>
</dbReference>
<evidence type="ECO:0000256" key="4">
    <source>
        <dbReference type="ARBA" id="ARBA00017143"/>
    </source>
</evidence>
<gene>
    <name evidence="12" type="ORF">IZO911_LOCUS25925</name>
</gene>
<dbReference type="GO" id="GO:0000055">
    <property type="term" value="P:ribosomal large subunit export from nucleus"/>
    <property type="evidence" value="ECO:0007669"/>
    <property type="project" value="TreeGrafter"/>
</dbReference>
<dbReference type="PANTHER" id="PTHR48103">
    <property type="entry name" value="MIDASIN-RELATED"/>
    <property type="match status" value="1"/>
</dbReference>
<evidence type="ECO:0000259" key="11">
    <source>
        <dbReference type="SMART" id="SM00382"/>
    </source>
</evidence>
<feature type="compositionally biased region" description="Polar residues" evidence="10">
    <location>
        <begin position="2202"/>
        <end position="2213"/>
    </location>
</feature>
<evidence type="ECO:0000256" key="3">
    <source>
        <dbReference type="ARBA" id="ARBA00007188"/>
    </source>
</evidence>